<dbReference type="PANTHER" id="PTHR43133:SF46">
    <property type="entry name" value="RNA POLYMERASE SIGMA-70 FACTOR ECF SUBFAMILY"/>
    <property type="match status" value="1"/>
</dbReference>
<dbReference type="PANTHER" id="PTHR43133">
    <property type="entry name" value="RNA POLYMERASE ECF-TYPE SIGMA FACTO"/>
    <property type="match status" value="1"/>
</dbReference>
<dbReference type="GO" id="GO:0006352">
    <property type="term" value="P:DNA-templated transcription initiation"/>
    <property type="evidence" value="ECO:0007669"/>
    <property type="project" value="InterPro"/>
</dbReference>
<dbReference type="SUPFAM" id="SSF88659">
    <property type="entry name" value="Sigma3 and sigma4 domains of RNA polymerase sigma factors"/>
    <property type="match status" value="1"/>
</dbReference>
<reference evidence="7 8" key="1">
    <citation type="submission" date="2018-03" db="EMBL/GenBank/DDBJ databases">
        <title>Genomic Encyclopedia of Archaeal and Bacterial Type Strains, Phase II (KMG-II): from individual species to whole genera.</title>
        <authorList>
            <person name="Goeker M."/>
        </authorList>
    </citation>
    <scope>NUCLEOTIDE SEQUENCE [LARGE SCALE GENOMIC DNA]</scope>
    <source>
        <strain evidence="7 8">DSM 100346</strain>
    </source>
</reference>
<dbReference type="InterPro" id="IPR014327">
    <property type="entry name" value="RNA_pol_sigma70_bacteroid"/>
</dbReference>
<keyword evidence="4" id="KW-0804">Transcription</keyword>
<gene>
    <name evidence="7" type="ORF">CLV98_104306</name>
</gene>
<keyword evidence="3" id="KW-0731">Sigma factor</keyword>
<evidence type="ECO:0000256" key="4">
    <source>
        <dbReference type="ARBA" id="ARBA00023163"/>
    </source>
</evidence>
<comment type="caution">
    <text evidence="7">The sequence shown here is derived from an EMBL/GenBank/DDBJ whole genome shotgun (WGS) entry which is preliminary data.</text>
</comment>
<evidence type="ECO:0000313" key="7">
    <source>
        <dbReference type="EMBL" id="PWJ58446.1"/>
    </source>
</evidence>
<evidence type="ECO:0000259" key="5">
    <source>
        <dbReference type="Pfam" id="PF04542"/>
    </source>
</evidence>
<protein>
    <submittedName>
        <fullName evidence="7">RNA polymerase sigma-70 factor (ECF subfamily)</fullName>
    </submittedName>
</protein>
<dbReference type="InterPro" id="IPR039425">
    <property type="entry name" value="RNA_pol_sigma-70-like"/>
</dbReference>
<keyword evidence="8" id="KW-1185">Reference proteome</keyword>
<evidence type="ECO:0000256" key="3">
    <source>
        <dbReference type="ARBA" id="ARBA00023082"/>
    </source>
</evidence>
<dbReference type="Gene3D" id="1.10.1740.10">
    <property type="match status" value="1"/>
</dbReference>
<dbReference type="InterPro" id="IPR013325">
    <property type="entry name" value="RNA_pol_sigma_r2"/>
</dbReference>
<dbReference type="InterPro" id="IPR014284">
    <property type="entry name" value="RNA_pol_sigma-70_dom"/>
</dbReference>
<dbReference type="AlphaFoldDB" id="A0A316ALJ0"/>
<dbReference type="Pfam" id="PF08281">
    <property type="entry name" value="Sigma70_r4_2"/>
    <property type="match status" value="1"/>
</dbReference>
<evidence type="ECO:0000259" key="6">
    <source>
        <dbReference type="Pfam" id="PF08281"/>
    </source>
</evidence>
<dbReference type="RefSeq" id="WP_109674295.1">
    <property type="nucleotide sequence ID" value="NZ_QGDT01000004.1"/>
</dbReference>
<dbReference type="GO" id="GO:0003677">
    <property type="term" value="F:DNA binding"/>
    <property type="evidence" value="ECO:0007669"/>
    <property type="project" value="InterPro"/>
</dbReference>
<dbReference type="OrthoDB" id="1524077at2"/>
<keyword evidence="2" id="KW-0805">Transcription regulation</keyword>
<sequence length="219" mass="25847">MAITNSFSTMHRSVYTSIEVEQEDIPAIVLDDETLIRKAFEVSPEVGCEYLFRKYHKPLCNHALRFVFSKEKAEDIVSDVFCKFWKNGSYLSVNSSFRYYLFRSVRNEAYTQLRTEFTQQSHMDFTSYQDLMKVVQPDEITQYEETYNRVQELVDQLPPQCRKIFLMNRFEGKRYKEIALELGLSTKTIESHISKGLGMIRKGMADYWVCLLWVFNLGL</sequence>
<dbReference type="Gene3D" id="1.10.10.10">
    <property type="entry name" value="Winged helix-like DNA-binding domain superfamily/Winged helix DNA-binding domain"/>
    <property type="match status" value="1"/>
</dbReference>
<dbReference type="InterPro" id="IPR036388">
    <property type="entry name" value="WH-like_DNA-bd_sf"/>
</dbReference>
<dbReference type="NCBIfam" id="TIGR02937">
    <property type="entry name" value="sigma70-ECF"/>
    <property type="match status" value="1"/>
</dbReference>
<dbReference type="InterPro" id="IPR013249">
    <property type="entry name" value="RNA_pol_sigma70_r4_t2"/>
</dbReference>
<dbReference type="InterPro" id="IPR007627">
    <property type="entry name" value="RNA_pol_sigma70_r2"/>
</dbReference>
<accession>A0A316ALJ0</accession>
<dbReference type="NCBIfam" id="TIGR02985">
    <property type="entry name" value="Sig70_bacteroi1"/>
    <property type="match status" value="1"/>
</dbReference>
<evidence type="ECO:0000313" key="8">
    <source>
        <dbReference type="Proteomes" id="UP000245880"/>
    </source>
</evidence>
<evidence type="ECO:0000256" key="1">
    <source>
        <dbReference type="ARBA" id="ARBA00010641"/>
    </source>
</evidence>
<dbReference type="InterPro" id="IPR013324">
    <property type="entry name" value="RNA_pol_sigma_r3/r4-like"/>
</dbReference>
<organism evidence="7 8">
    <name type="scientific">Dyadobacter jejuensis</name>
    <dbReference type="NCBI Taxonomy" id="1082580"/>
    <lineage>
        <taxon>Bacteria</taxon>
        <taxon>Pseudomonadati</taxon>
        <taxon>Bacteroidota</taxon>
        <taxon>Cytophagia</taxon>
        <taxon>Cytophagales</taxon>
        <taxon>Spirosomataceae</taxon>
        <taxon>Dyadobacter</taxon>
    </lineage>
</organism>
<proteinExistence type="inferred from homology"/>
<name>A0A316ALJ0_9BACT</name>
<evidence type="ECO:0000256" key="2">
    <source>
        <dbReference type="ARBA" id="ARBA00023015"/>
    </source>
</evidence>
<dbReference type="GO" id="GO:0016987">
    <property type="term" value="F:sigma factor activity"/>
    <property type="evidence" value="ECO:0007669"/>
    <property type="project" value="UniProtKB-KW"/>
</dbReference>
<feature type="domain" description="RNA polymerase sigma factor 70 region 4 type 2" evidence="6">
    <location>
        <begin position="148"/>
        <end position="197"/>
    </location>
</feature>
<dbReference type="Proteomes" id="UP000245880">
    <property type="component" value="Unassembled WGS sequence"/>
</dbReference>
<comment type="similarity">
    <text evidence="1">Belongs to the sigma-70 factor family. ECF subfamily.</text>
</comment>
<dbReference type="SUPFAM" id="SSF88946">
    <property type="entry name" value="Sigma2 domain of RNA polymerase sigma factors"/>
    <property type="match status" value="1"/>
</dbReference>
<feature type="domain" description="RNA polymerase sigma-70 region 2" evidence="5">
    <location>
        <begin position="51"/>
        <end position="115"/>
    </location>
</feature>
<dbReference type="CDD" id="cd06171">
    <property type="entry name" value="Sigma70_r4"/>
    <property type="match status" value="1"/>
</dbReference>
<dbReference type="EMBL" id="QGDT01000004">
    <property type="protein sequence ID" value="PWJ58446.1"/>
    <property type="molecule type" value="Genomic_DNA"/>
</dbReference>
<dbReference type="Pfam" id="PF04542">
    <property type="entry name" value="Sigma70_r2"/>
    <property type="match status" value="1"/>
</dbReference>